<feature type="region of interest" description="Disordered" evidence="1">
    <location>
        <begin position="54"/>
        <end position="78"/>
    </location>
</feature>
<organism evidence="3 4">
    <name type="scientific">Candidatus Buchananbacteria bacterium RIFCSPHIGHO2_02_FULL_45_11b</name>
    <dbReference type="NCBI Taxonomy" id="1797541"/>
    <lineage>
        <taxon>Bacteria</taxon>
        <taxon>Candidatus Buchananiibacteriota</taxon>
    </lineage>
</organism>
<evidence type="ECO:0000256" key="2">
    <source>
        <dbReference type="SAM" id="SignalP"/>
    </source>
</evidence>
<name>A0A1G1YFZ7_9BACT</name>
<gene>
    <name evidence="3" type="ORF">A3J65_03280</name>
</gene>
<dbReference type="Proteomes" id="UP000178501">
    <property type="component" value="Unassembled WGS sequence"/>
</dbReference>
<evidence type="ECO:0000256" key="1">
    <source>
        <dbReference type="SAM" id="MobiDB-lite"/>
    </source>
</evidence>
<comment type="caution">
    <text evidence="3">The sequence shown here is derived from an EMBL/GenBank/DDBJ whole genome shotgun (WGS) entry which is preliminary data.</text>
</comment>
<evidence type="ECO:0000313" key="4">
    <source>
        <dbReference type="Proteomes" id="UP000178501"/>
    </source>
</evidence>
<sequence>MKKTLFFGWLVSLIVLAFPALSSAQFQSALTVSGEENTVEMIVVCPDGSVLTADGQDCVSTEPAPAPEPAPAEEPANAATPTVLGTETAVTAEPAINTAVKTNTQPADTAVIAPLEDTKEITGVSFLLEPVNGACPENQLLSDDGKICVKLAPKVITAPQESTEKLADFSAFAPEPENGQCPGEYVLSQDGQACEKNIPQIIIESEESFKEVAMETSGKVMIKDKRAKKEAALTAKKGLQVVASIQSPAEKPDKKIIIESNAASGEIAISAGPASAKTKEAVSVNGNKLFLNKKEVKIMPDAASQTALEKLGAIGFKIELKDTGKPQTAPVYEASLKKDVKILGLFKAQMTIKTKIDSQTGEAGKVIKPWWSFLAV</sequence>
<proteinExistence type="predicted"/>
<feature type="signal peptide" evidence="2">
    <location>
        <begin position="1"/>
        <end position="24"/>
    </location>
</feature>
<accession>A0A1G1YFZ7</accession>
<reference evidence="3 4" key="1">
    <citation type="journal article" date="2016" name="Nat. Commun.">
        <title>Thousands of microbial genomes shed light on interconnected biogeochemical processes in an aquifer system.</title>
        <authorList>
            <person name="Anantharaman K."/>
            <person name="Brown C.T."/>
            <person name="Hug L.A."/>
            <person name="Sharon I."/>
            <person name="Castelle C.J."/>
            <person name="Probst A.J."/>
            <person name="Thomas B.C."/>
            <person name="Singh A."/>
            <person name="Wilkins M.J."/>
            <person name="Karaoz U."/>
            <person name="Brodie E.L."/>
            <person name="Williams K.H."/>
            <person name="Hubbard S.S."/>
            <person name="Banfield J.F."/>
        </authorList>
    </citation>
    <scope>NUCLEOTIDE SEQUENCE [LARGE SCALE GENOMIC DNA]</scope>
</reference>
<dbReference type="EMBL" id="MHIK01000034">
    <property type="protein sequence ID" value="OGY51154.1"/>
    <property type="molecule type" value="Genomic_DNA"/>
</dbReference>
<keyword evidence="2" id="KW-0732">Signal</keyword>
<evidence type="ECO:0000313" key="3">
    <source>
        <dbReference type="EMBL" id="OGY51154.1"/>
    </source>
</evidence>
<dbReference type="AlphaFoldDB" id="A0A1G1YFZ7"/>
<feature type="chain" id="PRO_5009581526" evidence="2">
    <location>
        <begin position="25"/>
        <end position="376"/>
    </location>
</feature>
<protein>
    <submittedName>
        <fullName evidence="3">Uncharacterized protein</fullName>
    </submittedName>
</protein>